<dbReference type="Pfam" id="PF00884">
    <property type="entry name" value="Sulfatase"/>
    <property type="match status" value="1"/>
</dbReference>
<dbReference type="OrthoDB" id="9762324at2"/>
<reference evidence="2 3" key="1">
    <citation type="submission" date="2019-02" db="EMBL/GenBank/DDBJ databases">
        <title>Deep-cultivation of Planctomycetes and their phenomic and genomic characterization uncovers novel biology.</title>
        <authorList>
            <person name="Wiegand S."/>
            <person name="Jogler M."/>
            <person name="Boedeker C."/>
            <person name="Pinto D."/>
            <person name="Vollmers J."/>
            <person name="Rivas-Marin E."/>
            <person name="Kohn T."/>
            <person name="Peeters S.H."/>
            <person name="Heuer A."/>
            <person name="Rast P."/>
            <person name="Oberbeckmann S."/>
            <person name="Bunk B."/>
            <person name="Jeske O."/>
            <person name="Meyerdierks A."/>
            <person name="Storesund J.E."/>
            <person name="Kallscheuer N."/>
            <person name="Luecker S."/>
            <person name="Lage O.M."/>
            <person name="Pohl T."/>
            <person name="Merkel B.J."/>
            <person name="Hornburger P."/>
            <person name="Mueller R.-W."/>
            <person name="Bruemmer F."/>
            <person name="Labrenz M."/>
            <person name="Spormann A.M."/>
            <person name="Op den Camp H."/>
            <person name="Overmann J."/>
            <person name="Amann R."/>
            <person name="Jetten M.S.M."/>
            <person name="Mascher T."/>
            <person name="Medema M.H."/>
            <person name="Devos D.P."/>
            <person name="Kaster A.-K."/>
            <person name="Ovreas L."/>
            <person name="Rohde M."/>
            <person name="Galperin M.Y."/>
            <person name="Jogler C."/>
        </authorList>
    </citation>
    <scope>NUCLEOTIDE SEQUENCE [LARGE SCALE GENOMIC DNA]</scope>
    <source>
        <strain evidence="2 3">V22</strain>
    </source>
</reference>
<keyword evidence="3" id="KW-1185">Reference proteome</keyword>
<feature type="domain" description="Sulfatase N-terminal" evidence="1">
    <location>
        <begin position="29"/>
        <end position="132"/>
    </location>
</feature>
<dbReference type="KEGG" id="chya:V22_25110"/>
<organism evidence="2 3">
    <name type="scientific">Calycomorphotria hydatis</name>
    <dbReference type="NCBI Taxonomy" id="2528027"/>
    <lineage>
        <taxon>Bacteria</taxon>
        <taxon>Pseudomonadati</taxon>
        <taxon>Planctomycetota</taxon>
        <taxon>Planctomycetia</taxon>
        <taxon>Planctomycetales</taxon>
        <taxon>Planctomycetaceae</taxon>
        <taxon>Calycomorphotria</taxon>
    </lineage>
</organism>
<evidence type="ECO:0000259" key="1">
    <source>
        <dbReference type="Pfam" id="PF00884"/>
    </source>
</evidence>
<dbReference type="GO" id="GO:0004065">
    <property type="term" value="F:arylsulfatase activity"/>
    <property type="evidence" value="ECO:0007669"/>
    <property type="project" value="UniProtKB-EC"/>
</dbReference>
<dbReference type="EMBL" id="CP036316">
    <property type="protein sequence ID" value="QDT65264.1"/>
    <property type="molecule type" value="Genomic_DNA"/>
</dbReference>
<dbReference type="InterPro" id="IPR017850">
    <property type="entry name" value="Alkaline_phosphatase_core_sf"/>
</dbReference>
<keyword evidence="2" id="KW-0378">Hydrolase</keyword>
<dbReference type="Proteomes" id="UP000319976">
    <property type="component" value="Chromosome"/>
</dbReference>
<dbReference type="RefSeq" id="WP_145263116.1">
    <property type="nucleotide sequence ID" value="NZ_CP036316.1"/>
</dbReference>
<evidence type="ECO:0000313" key="2">
    <source>
        <dbReference type="EMBL" id="QDT65264.1"/>
    </source>
</evidence>
<dbReference type="InterPro" id="IPR052701">
    <property type="entry name" value="GAG_Ulvan_Degrading_Sulfatases"/>
</dbReference>
<protein>
    <submittedName>
        <fullName evidence="2">Arylsulfatase</fullName>
        <ecNumber evidence="2">3.1.6.1</ecNumber>
    </submittedName>
</protein>
<dbReference type="AlphaFoldDB" id="A0A517TA64"/>
<dbReference type="Gene3D" id="3.40.720.10">
    <property type="entry name" value="Alkaline Phosphatase, subunit A"/>
    <property type="match status" value="1"/>
</dbReference>
<dbReference type="InterPro" id="IPR000917">
    <property type="entry name" value="Sulfatase_N"/>
</dbReference>
<dbReference type="PANTHER" id="PTHR43751">
    <property type="entry name" value="SULFATASE"/>
    <property type="match status" value="1"/>
</dbReference>
<sequence>MKSHSAATIFLAISYLFIQSEFCSGAKQPNILVILIDGQRADTINALGNPDIRTPSLDALARKSLVFTNTHCYGAHTSAVCIASRNQFMTGNFWHRWAPKRHCSAEGETILKVMEANGYETIYSKKVHVGITRRY</sequence>
<dbReference type="PANTHER" id="PTHR43751:SF3">
    <property type="entry name" value="SULFATASE N-TERMINAL DOMAIN-CONTAINING PROTEIN"/>
    <property type="match status" value="1"/>
</dbReference>
<gene>
    <name evidence="2" type="ORF">V22_25110</name>
</gene>
<accession>A0A517TA64</accession>
<dbReference type="SUPFAM" id="SSF53649">
    <property type="entry name" value="Alkaline phosphatase-like"/>
    <property type="match status" value="1"/>
</dbReference>
<evidence type="ECO:0000313" key="3">
    <source>
        <dbReference type="Proteomes" id="UP000319976"/>
    </source>
</evidence>
<proteinExistence type="predicted"/>
<dbReference type="EC" id="3.1.6.1" evidence="2"/>
<name>A0A517TA64_9PLAN</name>